<proteinExistence type="predicted"/>
<evidence type="ECO:0000313" key="2">
    <source>
        <dbReference type="Proteomes" id="UP000821865"/>
    </source>
</evidence>
<sequence length="292" mass="33223">MSGEWYAVTETLEEVYHIYVAYLSYGVLKDTYYAVKPKHHQSYVVLYTTTFLFNLIFLGRNILSQVVPRKLIYLSDMLLHVCHLFSDVVLVVALLRCSPESLAVATDRTLWGGRCHVGSMAMALVSIVYQLTTLATYYRRLTLATIEEHPSYILAGFFSLLDELRDVEFPWAGTSTNMAPLEEQFEMEYMMRAQEDPSVPATSCIVFSGEDVEEADLHIKVDREMFAVKNGEEGLAAVLSAYWLFNIQYDRKLFNTLLVLERLFLGLTLSTPRVVATKFLNNVAKSVPCLMC</sequence>
<comment type="caution">
    <text evidence="1">The sequence shown here is derived from an EMBL/GenBank/DDBJ whole genome shotgun (WGS) entry which is preliminary data.</text>
</comment>
<evidence type="ECO:0000313" key="1">
    <source>
        <dbReference type="EMBL" id="KAH7977792.1"/>
    </source>
</evidence>
<keyword evidence="2" id="KW-1185">Reference proteome</keyword>
<accession>A0ACB8DTH0</accession>
<organism evidence="1 2">
    <name type="scientific">Dermacentor silvarum</name>
    <name type="common">Tick</name>
    <dbReference type="NCBI Taxonomy" id="543639"/>
    <lineage>
        <taxon>Eukaryota</taxon>
        <taxon>Metazoa</taxon>
        <taxon>Ecdysozoa</taxon>
        <taxon>Arthropoda</taxon>
        <taxon>Chelicerata</taxon>
        <taxon>Arachnida</taxon>
        <taxon>Acari</taxon>
        <taxon>Parasitiformes</taxon>
        <taxon>Ixodida</taxon>
        <taxon>Ixodoidea</taxon>
        <taxon>Ixodidae</taxon>
        <taxon>Rhipicephalinae</taxon>
        <taxon>Dermacentor</taxon>
    </lineage>
</organism>
<reference evidence="1" key="1">
    <citation type="submission" date="2020-05" db="EMBL/GenBank/DDBJ databases">
        <title>Large-scale comparative analyses of tick genomes elucidate their genetic diversity and vector capacities.</title>
        <authorList>
            <person name="Jia N."/>
            <person name="Wang J."/>
            <person name="Shi W."/>
            <person name="Du L."/>
            <person name="Sun Y."/>
            <person name="Zhan W."/>
            <person name="Jiang J."/>
            <person name="Wang Q."/>
            <person name="Zhang B."/>
            <person name="Ji P."/>
            <person name="Sakyi L.B."/>
            <person name="Cui X."/>
            <person name="Yuan T."/>
            <person name="Jiang B."/>
            <person name="Yang W."/>
            <person name="Lam T.T.-Y."/>
            <person name="Chang Q."/>
            <person name="Ding S."/>
            <person name="Wang X."/>
            <person name="Zhu J."/>
            <person name="Ruan X."/>
            <person name="Zhao L."/>
            <person name="Wei J."/>
            <person name="Que T."/>
            <person name="Du C."/>
            <person name="Cheng J."/>
            <person name="Dai P."/>
            <person name="Han X."/>
            <person name="Huang E."/>
            <person name="Gao Y."/>
            <person name="Liu J."/>
            <person name="Shao H."/>
            <person name="Ye R."/>
            <person name="Li L."/>
            <person name="Wei W."/>
            <person name="Wang X."/>
            <person name="Wang C."/>
            <person name="Yang T."/>
            <person name="Huo Q."/>
            <person name="Li W."/>
            <person name="Guo W."/>
            <person name="Chen H."/>
            <person name="Zhou L."/>
            <person name="Ni X."/>
            <person name="Tian J."/>
            <person name="Zhou Y."/>
            <person name="Sheng Y."/>
            <person name="Liu T."/>
            <person name="Pan Y."/>
            <person name="Xia L."/>
            <person name="Li J."/>
            <person name="Zhao F."/>
            <person name="Cao W."/>
        </authorList>
    </citation>
    <scope>NUCLEOTIDE SEQUENCE</scope>
    <source>
        <strain evidence="1">Dsil-2018</strain>
    </source>
</reference>
<protein>
    <submittedName>
        <fullName evidence="1">Uncharacterized protein</fullName>
    </submittedName>
</protein>
<dbReference type="EMBL" id="CM023470">
    <property type="protein sequence ID" value="KAH7977792.1"/>
    <property type="molecule type" value="Genomic_DNA"/>
</dbReference>
<dbReference type="Proteomes" id="UP000821865">
    <property type="component" value="Chromosome 1"/>
</dbReference>
<name>A0ACB8DTH0_DERSI</name>
<gene>
    <name evidence="1" type="ORF">HPB49_003588</name>
</gene>